<dbReference type="Proteomes" id="UP000188268">
    <property type="component" value="Unassembled WGS sequence"/>
</dbReference>
<evidence type="ECO:0000313" key="2">
    <source>
        <dbReference type="Proteomes" id="UP000188268"/>
    </source>
</evidence>
<comment type="caution">
    <text evidence="1">The sequence shown here is derived from an EMBL/GenBank/DDBJ whole genome shotgun (WGS) entry which is preliminary data.</text>
</comment>
<dbReference type="EMBL" id="AWWV01010151">
    <property type="protein sequence ID" value="OMO81451.1"/>
    <property type="molecule type" value="Genomic_DNA"/>
</dbReference>
<keyword evidence="2" id="KW-1185">Reference proteome</keyword>
<reference evidence="1 2" key="1">
    <citation type="submission" date="2013-09" db="EMBL/GenBank/DDBJ databases">
        <title>Corchorus capsularis genome sequencing.</title>
        <authorList>
            <person name="Alam M."/>
            <person name="Haque M.S."/>
            <person name="Islam M.S."/>
            <person name="Emdad E.M."/>
            <person name="Islam M.M."/>
            <person name="Ahmed B."/>
            <person name="Halim A."/>
            <person name="Hossen Q.M.M."/>
            <person name="Hossain M.Z."/>
            <person name="Ahmed R."/>
            <person name="Khan M.M."/>
            <person name="Islam R."/>
            <person name="Rashid M.M."/>
            <person name="Khan S.A."/>
            <person name="Rahman M.S."/>
            <person name="Alam M."/>
        </authorList>
    </citation>
    <scope>NUCLEOTIDE SEQUENCE [LARGE SCALE GENOMIC DNA]</scope>
    <source>
        <strain evidence="2">cv. CVL-1</strain>
        <tissue evidence="1">Whole seedling</tissue>
    </source>
</reference>
<accession>A0A1R3IG20</accession>
<dbReference type="AlphaFoldDB" id="A0A1R3IG20"/>
<gene>
    <name evidence="1" type="ORF">CCACVL1_12412</name>
</gene>
<proteinExistence type="predicted"/>
<name>A0A1R3IG20_COCAP</name>
<sequence>MAVKEHRWLKKVEKEHIKEVVKATHFDESEDLGVCNILVEDCTPFID</sequence>
<protein>
    <submittedName>
        <fullName evidence="1">Uncharacterized protein</fullName>
    </submittedName>
</protein>
<evidence type="ECO:0000313" key="1">
    <source>
        <dbReference type="EMBL" id="OMO81451.1"/>
    </source>
</evidence>
<organism evidence="1 2">
    <name type="scientific">Corchorus capsularis</name>
    <name type="common">Jute</name>
    <dbReference type="NCBI Taxonomy" id="210143"/>
    <lineage>
        <taxon>Eukaryota</taxon>
        <taxon>Viridiplantae</taxon>
        <taxon>Streptophyta</taxon>
        <taxon>Embryophyta</taxon>
        <taxon>Tracheophyta</taxon>
        <taxon>Spermatophyta</taxon>
        <taxon>Magnoliopsida</taxon>
        <taxon>eudicotyledons</taxon>
        <taxon>Gunneridae</taxon>
        <taxon>Pentapetalae</taxon>
        <taxon>rosids</taxon>
        <taxon>malvids</taxon>
        <taxon>Malvales</taxon>
        <taxon>Malvaceae</taxon>
        <taxon>Grewioideae</taxon>
        <taxon>Apeibeae</taxon>
        <taxon>Corchorus</taxon>
    </lineage>
</organism>
<dbReference type="Gramene" id="OMO81451">
    <property type="protein sequence ID" value="OMO81451"/>
    <property type="gene ID" value="CCACVL1_12412"/>
</dbReference>